<feature type="non-terminal residue" evidence="1">
    <location>
        <position position="1"/>
    </location>
</feature>
<evidence type="ECO:0000313" key="2">
    <source>
        <dbReference type="Proteomes" id="UP000789572"/>
    </source>
</evidence>
<protein>
    <submittedName>
        <fullName evidence="1">6862_t:CDS:1</fullName>
    </submittedName>
</protein>
<sequence>GNRGLGQTYSVFSANSANTVQRDDTAAILFKTGDVLQSTKHPLSISVFGLTVW</sequence>
<name>A0A9N9FW26_9GLOM</name>
<evidence type="ECO:0000313" key="1">
    <source>
        <dbReference type="EMBL" id="CAG8560160.1"/>
    </source>
</evidence>
<accession>A0A9N9FW26</accession>
<proteinExistence type="predicted"/>
<comment type="caution">
    <text evidence="1">The sequence shown here is derived from an EMBL/GenBank/DDBJ whole genome shotgun (WGS) entry which is preliminary data.</text>
</comment>
<dbReference type="AlphaFoldDB" id="A0A9N9FW26"/>
<dbReference type="Proteomes" id="UP000789572">
    <property type="component" value="Unassembled WGS sequence"/>
</dbReference>
<dbReference type="EMBL" id="CAJVPJ010000844">
    <property type="protein sequence ID" value="CAG8560160.1"/>
    <property type="molecule type" value="Genomic_DNA"/>
</dbReference>
<gene>
    <name evidence="1" type="ORF">POCULU_LOCUS5467</name>
</gene>
<organism evidence="1 2">
    <name type="scientific">Paraglomus occultum</name>
    <dbReference type="NCBI Taxonomy" id="144539"/>
    <lineage>
        <taxon>Eukaryota</taxon>
        <taxon>Fungi</taxon>
        <taxon>Fungi incertae sedis</taxon>
        <taxon>Mucoromycota</taxon>
        <taxon>Glomeromycotina</taxon>
        <taxon>Glomeromycetes</taxon>
        <taxon>Paraglomerales</taxon>
        <taxon>Paraglomeraceae</taxon>
        <taxon>Paraglomus</taxon>
    </lineage>
</organism>
<keyword evidence="2" id="KW-1185">Reference proteome</keyword>
<reference evidence="1" key="1">
    <citation type="submission" date="2021-06" db="EMBL/GenBank/DDBJ databases">
        <authorList>
            <person name="Kallberg Y."/>
            <person name="Tangrot J."/>
            <person name="Rosling A."/>
        </authorList>
    </citation>
    <scope>NUCLEOTIDE SEQUENCE</scope>
    <source>
        <strain evidence="1">IA702</strain>
    </source>
</reference>